<evidence type="ECO:0000313" key="24">
    <source>
        <dbReference type="Proteomes" id="UP000007635"/>
    </source>
</evidence>
<keyword evidence="24" id="KW-1185">Reference proteome</keyword>
<dbReference type="Gene3D" id="1.10.510.10">
    <property type="entry name" value="Transferase(Phosphotransferase) domain 1"/>
    <property type="match status" value="1"/>
</dbReference>
<reference evidence="23 24" key="1">
    <citation type="journal article" date="2021" name="G3 (Bethesda)">
        <title>Improved contiguity of the threespine stickleback genome using long-read sequencing.</title>
        <authorList>
            <person name="Nath S."/>
            <person name="Shaw D.E."/>
            <person name="White M.A."/>
        </authorList>
    </citation>
    <scope>NUCLEOTIDE SEQUENCE [LARGE SCALE GENOMIC DNA]</scope>
    <source>
        <strain evidence="23 24">Lake Benthic</strain>
    </source>
</reference>
<evidence type="ECO:0000256" key="1">
    <source>
        <dbReference type="ARBA" id="ARBA00001936"/>
    </source>
</evidence>
<dbReference type="GO" id="GO:0005024">
    <property type="term" value="F:transforming growth factor beta receptor activity"/>
    <property type="evidence" value="ECO:0007669"/>
    <property type="project" value="TreeGrafter"/>
</dbReference>
<dbReference type="Pfam" id="PF07714">
    <property type="entry name" value="PK_Tyr_Ser-Thr"/>
    <property type="match status" value="1"/>
</dbReference>
<evidence type="ECO:0000256" key="5">
    <source>
        <dbReference type="ARBA" id="ARBA00012401"/>
    </source>
</evidence>
<evidence type="ECO:0000256" key="21">
    <source>
        <dbReference type="SAM" id="SignalP"/>
    </source>
</evidence>
<dbReference type="Gene3D" id="2.10.60.10">
    <property type="entry name" value="CD59"/>
    <property type="match status" value="1"/>
</dbReference>
<evidence type="ECO:0000256" key="3">
    <source>
        <dbReference type="ARBA" id="ARBA00004479"/>
    </source>
</evidence>
<dbReference type="InterPro" id="IPR000472">
    <property type="entry name" value="Activin_recp"/>
</dbReference>
<dbReference type="GeneTree" id="ENSGT00940000156449"/>
<reference evidence="23" key="2">
    <citation type="submission" date="2025-08" db="UniProtKB">
        <authorList>
            <consortium name="Ensembl"/>
        </authorList>
    </citation>
    <scope>IDENTIFICATION</scope>
</reference>
<dbReference type="InterPro" id="IPR045860">
    <property type="entry name" value="Snake_toxin-like_sf"/>
</dbReference>
<dbReference type="SUPFAM" id="SSF56112">
    <property type="entry name" value="Protein kinase-like (PK-like)"/>
    <property type="match status" value="1"/>
</dbReference>
<feature type="compositionally biased region" description="Low complexity" evidence="19">
    <location>
        <begin position="700"/>
        <end position="714"/>
    </location>
</feature>
<evidence type="ECO:0000256" key="2">
    <source>
        <dbReference type="ARBA" id="ARBA00001946"/>
    </source>
</evidence>
<evidence type="ECO:0000256" key="13">
    <source>
        <dbReference type="ARBA" id="ARBA00022840"/>
    </source>
</evidence>
<evidence type="ECO:0000256" key="16">
    <source>
        <dbReference type="ARBA" id="ARBA00023136"/>
    </source>
</evidence>
<accession>A0AAQ4Q5Z5</accession>
<dbReference type="EC" id="2.7.11.30" evidence="5"/>
<dbReference type="GO" id="GO:0030509">
    <property type="term" value="P:BMP signaling pathway"/>
    <property type="evidence" value="ECO:0007669"/>
    <property type="project" value="TreeGrafter"/>
</dbReference>
<dbReference type="CDD" id="cd23614">
    <property type="entry name" value="TFP_LU_ECD_BMPR2"/>
    <property type="match status" value="1"/>
</dbReference>
<dbReference type="InterPro" id="IPR017441">
    <property type="entry name" value="Protein_kinase_ATP_BS"/>
</dbReference>
<evidence type="ECO:0000256" key="6">
    <source>
        <dbReference type="ARBA" id="ARBA00022527"/>
    </source>
</evidence>
<keyword evidence="9" id="KW-0479">Metal-binding</keyword>
<evidence type="ECO:0000259" key="22">
    <source>
        <dbReference type="PROSITE" id="PS50011"/>
    </source>
</evidence>
<dbReference type="GO" id="GO:0005886">
    <property type="term" value="C:plasma membrane"/>
    <property type="evidence" value="ECO:0007669"/>
    <property type="project" value="TreeGrafter"/>
</dbReference>
<feature type="region of interest" description="Disordered" evidence="19">
    <location>
        <begin position="983"/>
        <end position="1016"/>
    </location>
</feature>
<evidence type="ECO:0000256" key="4">
    <source>
        <dbReference type="ARBA" id="ARBA00009605"/>
    </source>
</evidence>
<keyword evidence="11 18" id="KW-0547">Nucleotide-binding</keyword>
<evidence type="ECO:0000256" key="7">
    <source>
        <dbReference type="ARBA" id="ARBA00022679"/>
    </source>
</evidence>
<dbReference type="PANTHER" id="PTHR23255">
    <property type="entry name" value="TRANSFORMING GROWTH FACTOR-BETA RECEPTOR TYPE I AND II"/>
    <property type="match status" value="1"/>
</dbReference>
<evidence type="ECO:0000256" key="20">
    <source>
        <dbReference type="SAM" id="Phobius"/>
    </source>
</evidence>
<dbReference type="PROSITE" id="PS00107">
    <property type="entry name" value="PROTEIN_KINASE_ATP"/>
    <property type="match status" value="1"/>
</dbReference>
<evidence type="ECO:0000256" key="19">
    <source>
        <dbReference type="SAM" id="MobiDB-lite"/>
    </source>
</evidence>
<feature type="compositionally biased region" description="Polar residues" evidence="19">
    <location>
        <begin position="1007"/>
        <end position="1016"/>
    </location>
</feature>
<evidence type="ECO:0000256" key="9">
    <source>
        <dbReference type="ARBA" id="ARBA00022723"/>
    </source>
</evidence>
<feature type="signal peptide" evidence="21">
    <location>
        <begin position="1"/>
        <end position="23"/>
    </location>
</feature>
<evidence type="ECO:0000256" key="10">
    <source>
        <dbReference type="ARBA" id="ARBA00022729"/>
    </source>
</evidence>
<dbReference type="GO" id="GO:0005524">
    <property type="term" value="F:ATP binding"/>
    <property type="evidence" value="ECO:0007669"/>
    <property type="project" value="UniProtKB-UniRule"/>
</dbReference>
<dbReference type="RefSeq" id="XP_040056994.1">
    <property type="nucleotide sequence ID" value="XM_040201060.1"/>
</dbReference>
<keyword evidence="8 20" id="KW-0812">Transmembrane</keyword>
<sequence>MAAVGGALLTVRLCFLLLPAVSGLQEEDRHCAFTDKLQGVEPFSGPANELRGAVQDNGTVHCVPGSRCYGLWEKRADGEMHLVKQGCWTRIGNQQECHGDRCLVTATPSQVQNGSYRFCCCSRDLCNGNFTEAPPTADTPALRLLKADGQSDRQTERERQEETALIALVIGAIAAVVIVVLFLGYRTMKGKQKLGLSALDVMEAANTHGAVDLDHLQLLELIGRGRYGTVFRGSLNERCIAVKLFSSAHRHNFCNERSIHGLPLLQHPHLAGFLGAEERAAADGRPEFLILMEFYPQGCLSGFLSHHTVDWSTCCRMTHGVTRGLAFLHTELYKGDQYKPAVAHRDVTSRNVLVRSDLSCVLADFGLSMRLTGSRPCHHGDEDTVAISEVGTVRYMAPEVLGGALNLRDCESALKQVDVYALGLLYWESFRRCSHLFPGDPVPEYQLAFQEELGNHPSFEEMQILVGKEKFRPKFPEAWKDNSLALRSLKETMEDCWDQDAEARLTAQCAEERLCDLTLLTTHSLVHNQRNRSQVRWPSPVGAASTDIEDLNVGVANNLLGDGNTAAVVKTTMSAAEGCENRNAINYERLQAQTRSSTSDIYMFSNTTLTPASNLCSIFEPGVPGSKVLVHLSEEDLEAVKLKPEEVRKNLREGSDEILMEHSQKQFGPTEQETHSLSHNQVNSVLDLQGEHGVVGWLDSPPSSFQPFSKQQNPPHRPTSLQLLPRTSDASSRLNLGKLKSYHRQVETGVAKMNTVMVAMPVAPIQVTTVTKNISARGALSPNGRVYSKVDQNSYSASVPTLVTSGMTGEGQTNQAGPQLEEEEKMEDQMVGCDNLNLLNSLDEHKPLLKREHPLAERELLLLPFHHRHHQSQMGIIGSGQGSNSNNNNNSAVPASNVTIQGLKVTHKKMIGSEVHQGPEPELRPASQQMSESPVSADLDPTAKDRGLDAFPCVQTACFAQPAPSPGSSRSPEAHLVRSITTALVPDRRNQDSCSAPVPAPEGPGSPVSQDPNTSSSTALFLNALTHGPKLQALRPPVLHLEAPVVNPKASVFEVKFPKPAAPHSPVSDPETPGVLRIQMGKARAKRPERPLSLDLSCISSDDGSLNSSGEKIKRRVKTPYTLKKWRPASWFVSTDTALETDFEFYHLPSGPHGAGSLPKINQSKSSMAVFLVGGGGTACTATTTSEPDGMTRF</sequence>
<name>A0AAQ4Q5Z5_GASAC</name>
<keyword evidence="6" id="KW-0723">Serine/threonine-protein kinase</keyword>
<evidence type="ECO:0000313" key="23">
    <source>
        <dbReference type="Ensembl" id="ENSGACP00000045723.1"/>
    </source>
</evidence>
<comment type="similarity">
    <text evidence="4">Belongs to the protein kinase superfamily. TKL Ser/Thr protein kinase family. TGFB receptor subfamily.</text>
</comment>
<organism evidence="23 24">
    <name type="scientific">Gasterosteus aculeatus aculeatus</name>
    <name type="common">three-spined stickleback</name>
    <dbReference type="NCBI Taxonomy" id="481459"/>
    <lineage>
        <taxon>Eukaryota</taxon>
        <taxon>Metazoa</taxon>
        <taxon>Chordata</taxon>
        <taxon>Craniata</taxon>
        <taxon>Vertebrata</taxon>
        <taxon>Euteleostomi</taxon>
        <taxon>Actinopterygii</taxon>
        <taxon>Neopterygii</taxon>
        <taxon>Teleostei</taxon>
        <taxon>Neoteleostei</taxon>
        <taxon>Acanthomorphata</taxon>
        <taxon>Eupercaria</taxon>
        <taxon>Perciformes</taxon>
        <taxon>Cottioidei</taxon>
        <taxon>Gasterosteales</taxon>
        <taxon>Gasterosteidae</taxon>
        <taxon>Gasterosteus</taxon>
    </lineage>
</organism>
<proteinExistence type="inferred from homology"/>
<keyword evidence="16 20" id="KW-0472">Membrane</keyword>
<evidence type="ECO:0000256" key="11">
    <source>
        <dbReference type="ARBA" id="ARBA00022741"/>
    </source>
</evidence>
<reference evidence="23" key="3">
    <citation type="submission" date="2025-09" db="UniProtKB">
        <authorList>
            <consortium name="Ensembl"/>
        </authorList>
    </citation>
    <scope>IDENTIFICATION</scope>
</reference>
<dbReference type="FunFam" id="1.10.510.10:FF:000180">
    <property type="entry name" value="Receptor protein serine/threonine kinase"/>
    <property type="match status" value="1"/>
</dbReference>
<comment type="cofactor">
    <cofactor evidence="2">
        <name>Mg(2+)</name>
        <dbReference type="ChEBI" id="CHEBI:18420"/>
    </cofactor>
</comment>
<feature type="chain" id="PRO_5042898428" description="receptor protein serine/threonine kinase" evidence="21">
    <location>
        <begin position="24"/>
        <end position="1194"/>
    </location>
</feature>
<keyword evidence="10 21" id="KW-0732">Signal</keyword>
<dbReference type="PANTHER" id="PTHR23255:SF63">
    <property type="entry name" value="BONE MORPHOGENETIC PROTEIN RECEPTOR TYPE-2"/>
    <property type="match status" value="1"/>
</dbReference>
<dbReference type="SUPFAM" id="SSF57302">
    <property type="entry name" value="Snake toxin-like"/>
    <property type="match status" value="1"/>
</dbReference>
<keyword evidence="12" id="KW-0418">Kinase</keyword>
<dbReference type="AlphaFoldDB" id="A0AAQ4Q5Z5"/>
<dbReference type="Gene3D" id="3.30.200.20">
    <property type="entry name" value="Phosphorylase Kinase, domain 1"/>
    <property type="match status" value="1"/>
</dbReference>
<keyword evidence="15 20" id="KW-1133">Transmembrane helix</keyword>
<dbReference type="PROSITE" id="PS50011">
    <property type="entry name" value="PROTEIN_KINASE_DOM"/>
    <property type="match status" value="1"/>
</dbReference>
<keyword evidence="14" id="KW-0460">Magnesium</keyword>
<keyword evidence="7" id="KW-0808">Transferase</keyword>
<dbReference type="GO" id="GO:0043235">
    <property type="term" value="C:receptor complex"/>
    <property type="evidence" value="ECO:0007669"/>
    <property type="project" value="TreeGrafter"/>
</dbReference>
<comment type="cofactor">
    <cofactor evidence="1">
        <name>Mn(2+)</name>
        <dbReference type="ChEBI" id="CHEBI:29035"/>
    </cofactor>
</comment>
<feature type="binding site" evidence="18">
    <location>
        <position position="243"/>
    </location>
    <ligand>
        <name>ATP</name>
        <dbReference type="ChEBI" id="CHEBI:30616"/>
    </ligand>
</feature>
<evidence type="ECO:0000256" key="8">
    <source>
        <dbReference type="ARBA" id="ARBA00022692"/>
    </source>
</evidence>
<dbReference type="InterPro" id="IPR011009">
    <property type="entry name" value="Kinase-like_dom_sf"/>
</dbReference>
<protein>
    <recommendedName>
        <fullName evidence="5">receptor protein serine/threonine kinase</fullName>
        <ecNumber evidence="5">2.7.11.30</ecNumber>
    </recommendedName>
</protein>
<dbReference type="InterPro" id="IPR000719">
    <property type="entry name" value="Prot_kinase_dom"/>
</dbReference>
<comment type="subcellular location">
    <subcellularLocation>
        <location evidence="3">Membrane</location>
        <topology evidence="3">Single-pass type I membrane protein</topology>
    </subcellularLocation>
</comment>
<keyword evidence="13 18" id="KW-0067">ATP-binding</keyword>
<dbReference type="GO" id="GO:0001944">
    <property type="term" value="P:vasculature development"/>
    <property type="evidence" value="ECO:0007669"/>
    <property type="project" value="TreeGrafter"/>
</dbReference>
<feature type="transmembrane region" description="Helical" evidence="20">
    <location>
        <begin position="164"/>
        <end position="185"/>
    </location>
</feature>
<dbReference type="CDD" id="cd14054">
    <property type="entry name" value="STKc_BMPR2_AMHR2"/>
    <property type="match status" value="1"/>
</dbReference>
<dbReference type="GeneID" id="120833691"/>
<evidence type="ECO:0000256" key="17">
    <source>
        <dbReference type="ARBA" id="ARBA00023170"/>
    </source>
</evidence>
<keyword evidence="17" id="KW-0675">Receptor</keyword>
<evidence type="ECO:0000256" key="18">
    <source>
        <dbReference type="PROSITE-ProRule" id="PRU10141"/>
    </source>
</evidence>
<dbReference type="InterPro" id="IPR000333">
    <property type="entry name" value="TGFB_receptor"/>
</dbReference>
<evidence type="ECO:0000256" key="14">
    <source>
        <dbReference type="ARBA" id="ARBA00022842"/>
    </source>
</evidence>
<dbReference type="Pfam" id="PF01064">
    <property type="entry name" value="Activin_recp"/>
    <property type="match status" value="1"/>
</dbReference>
<dbReference type="Proteomes" id="UP000007635">
    <property type="component" value="Chromosome XVI"/>
</dbReference>
<dbReference type="Ensembl" id="ENSGACT00000064038.1">
    <property type="protein sequence ID" value="ENSGACP00000045723.1"/>
    <property type="gene ID" value="ENSGACG00000000299.2"/>
</dbReference>
<feature type="domain" description="Protein kinase" evidence="22">
    <location>
        <begin position="216"/>
        <end position="526"/>
    </location>
</feature>
<dbReference type="InterPro" id="IPR001245">
    <property type="entry name" value="Ser-Thr/Tyr_kinase_cat_dom"/>
</dbReference>
<feature type="region of interest" description="Disordered" evidence="19">
    <location>
        <begin position="915"/>
        <end position="943"/>
    </location>
</feature>
<evidence type="ECO:0000256" key="12">
    <source>
        <dbReference type="ARBA" id="ARBA00022777"/>
    </source>
</evidence>
<feature type="region of interest" description="Disordered" evidence="19">
    <location>
        <begin position="699"/>
        <end position="728"/>
    </location>
</feature>
<evidence type="ECO:0000256" key="15">
    <source>
        <dbReference type="ARBA" id="ARBA00022989"/>
    </source>
</evidence>